<sequence>PAAARRPDSVSVVALGSDGPALAAERADSLPIARWEDVASIQVATVALGARRVRALALGVLAPGRRRRRTVLVPLVVASPGPLGWGVADDRTFLLAHDRLLAAWPGSAS</sequence>
<gene>
    <name evidence="1" type="ORF">NB037_16900</name>
</gene>
<evidence type="ECO:0000313" key="2">
    <source>
        <dbReference type="Proteomes" id="UP001155240"/>
    </source>
</evidence>
<name>A0A9X2E0F3_9MICO</name>
<dbReference type="Proteomes" id="UP001155240">
    <property type="component" value="Unassembled WGS sequence"/>
</dbReference>
<dbReference type="RefSeq" id="WP_251947843.1">
    <property type="nucleotide sequence ID" value="NZ_JAMRYM010000110.1"/>
</dbReference>
<dbReference type="EMBL" id="JAMRYM010000110">
    <property type="protein sequence ID" value="MCM6764094.1"/>
    <property type="molecule type" value="Genomic_DNA"/>
</dbReference>
<keyword evidence="2" id="KW-1185">Reference proteome</keyword>
<organism evidence="1 2">
    <name type="scientific">Rathayibacter rubneri</name>
    <dbReference type="NCBI Taxonomy" id="2950106"/>
    <lineage>
        <taxon>Bacteria</taxon>
        <taxon>Bacillati</taxon>
        <taxon>Actinomycetota</taxon>
        <taxon>Actinomycetes</taxon>
        <taxon>Micrococcales</taxon>
        <taxon>Microbacteriaceae</taxon>
        <taxon>Rathayibacter</taxon>
    </lineage>
</organism>
<accession>A0A9X2E0F3</accession>
<feature type="non-terminal residue" evidence="1">
    <location>
        <position position="1"/>
    </location>
</feature>
<comment type="caution">
    <text evidence="1">The sequence shown here is derived from an EMBL/GenBank/DDBJ whole genome shotgun (WGS) entry which is preliminary data.</text>
</comment>
<protein>
    <submittedName>
        <fullName evidence="1">Uncharacterized protein</fullName>
    </submittedName>
</protein>
<dbReference type="AlphaFoldDB" id="A0A9X2E0F3"/>
<evidence type="ECO:0000313" key="1">
    <source>
        <dbReference type="EMBL" id="MCM6764094.1"/>
    </source>
</evidence>
<reference evidence="1" key="1">
    <citation type="submission" date="2022-06" db="EMBL/GenBank/DDBJ databases">
        <title>Whole genome shotgun sequencing (WGS) of Rathayibacter sp. ZW T2_19, isolated from stored onions (Allium cepa).</title>
        <authorList>
            <person name="Stoll D.A."/>
            <person name="Huch M."/>
        </authorList>
    </citation>
    <scope>NUCLEOTIDE SEQUENCE</scope>
    <source>
        <strain evidence="1">ZW T2_19</strain>
    </source>
</reference>
<proteinExistence type="predicted"/>